<organism evidence="1 2">
    <name type="scientific">Rattus norvegicus</name>
    <name type="common">Rat</name>
    <dbReference type="NCBI Taxonomy" id="10116"/>
    <lineage>
        <taxon>Eukaryota</taxon>
        <taxon>Metazoa</taxon>
        <taxon>Chordata</taxon>
        <taxon>Craniata</taxon>
        <taxon>Vertebrata</taxon>
        <taxon>Euteleostomi</taxon>
        <taxon>Mammalia</taxon>
        <taxon>Eutheria</taxon>
        <taxon>Euarchontoglires</taxon>
        <taxon>Glires</taxon>
        <taxon>Rodentia</taxon>
        <taxon>Myomorpha</taxon>
        <taxon>Muroidea</taxon>
        <taxon>Muridae</taxon>
        <taxon>Murinae</taxon>
        <taxon>Rattus</taxon>
    </lineage>
</organism>
<dbReference type="AlphaFoldDB" id="A6J778"/>
<protein>
    <submittedName>
        <fullName evidence="1">RCG44109</fullName>
    </submittedName>
</protein>
<dbReference type="Proteomes" id="UP000234681">
    <property type="component" value="Chromosome 17"/>
</dbReference>
<accession>A6J778</accession>
<proteinExistence type="predicted"/>
<evidence type="ECO:0000313" key="2">
    <source>
        <dbReference type="Proteomes" id="UP000234681"/>
    </source>
</evidence>
<name>A6J778_RAT</name>
<dbReference type="EMBL" id="CH473977">
    <property type="protein sequence ID" value="EDL98228.1"/>
    <property type="molecule type" value="Genomic_DNA"/>
</dbReference>
<gene>
    <name evidence="1" type="ORF">rCG_44109</name>
</gene>
<sequence>MKPQEEDCRAEKKVVASRTSDTRKLKTSVFTRPLRDAGDAQVSVKCLGTVQLFRIGVGNKWHWPELLWIRNASWAVRQCHSD</sequence>
<evidence type="ECO:0000313" key="1">
    <source>
        <dbReference type="EMBL" id="EDL98228.1"/>
    </source>
</evidence>
<reference evidence="2" key="1">
    <citation type="submission" date="2005-09" db="EMBL/GenBank/DDBJ databases">
        <authorList>
            <person name="Mural R.J."/>
            <person name="Li P.W."/>
            <person name="Adams M.D."/>
            <person name="Amanatides P.G."/>
            <person name="Baden-Tillson H."/>
            <person name="Barnstead M."/>
            <person name="Chin S.H."/>
            <person name="Dew I."/>
            <person name="Evans C.A."/>
            <person name="Ferriera S."/>
            <person name="Flanigan M."/>
            <person name="Fosler C."/>
            <person name="Glodek A."/>
            <person name="Gu Z."/>
            <person name="Holt R.A."/>
            <person name="Jennings D."/>
            <person name="Kraft C.L."/>
            <person name="Lu F."/>
            <person name="Nguyen T."/>
            <person name="Nusskern D.R."/>
            <person name="Pfannkoch C.M."/>
            <person name="Sitter C."/>
            <person name="Sutton G.G."/>
            <person name="Venter J.C."/>
            <person name="Wang Z."/>
            <person name="Woodage T."/>
            <person name="Zheng X.H."/>
            <person name="Zhong F."/>
        </authorList>
    </citation>
    <scope>NUCLEOTIDE SEQUENCE [LARGE SCALE GENOMIC DNA]</scope>
    <source>
        <strain>BN</strain>
        <strain evidence="2">Sprague-Dawley</strain>
    </source>
</reference>